<evidence type="ECO:0000256" key="3">
    <source>
        <dbReference type="ARBA" id="ARBA00007686"/>
    </source>
</evidence>
<dbReference type="InterPro" id="IPR042112">
    <property type="entry name" value="P_AcTrfase_dom2"/>
</dbReference>
<keyword evidence="10" id="KW-0521">NADP</keyword>
<evidence type="ECO:0000256" key="6">
    <source>
        <dbReference type="ARBA" id="ARBA00023002"/>
    </source>
</evidence>
<dbReference type="GO" id="GO:0006108">
    <property type="term" value="P:malate metabolic process"/>
    <property type="evidence" value="ECO:0007669"/>
    <property type="project" value="InterPro"/>
</dbReference>
<evidence type="ECO:0000256" key="4">
    <source>
        <dbReference type="ARBA" id="ARBA00008756"/>
    </source>
</evidence>
<dbReference type="SMART" id="SM00919">
    <property type="entry name" value="Malic_M"/>
    <property type="match status" value="1"/>
</dbReference>
<comment type="similarity">
    <text evidence="3">In the N-terminal section; belongs to the malic enzymes family.</text>
</comment>
<dbReference type="EC" id="1.1.1.40" evidence="13"/>
<dbReference type="InterPro" id="IPR012302">
    <property type="entry name" value="Malic_NAD-bd"/>
</dbReference>
<keyword evidence="6 13" id="KW-0560">Oxidoreductase</keyword>
<dbReference type="InterPro" id="IPR012301">
    <property type="entry name" value="Malic_N_dom"/>
</dbReference>
<evidence type="ECO:0000256" key="2">
    <source>
        <dbReference type="ARBA" id="ARBA00001946"/>
    </source>
</evidence>
<evidence type="ECO:0000259" key="12">
    <source>
        <dbReference type="SMART" id="SM01274"/>
    </source>
</evidence>
<dbReference type="GO" id="GO:0016746">
    <property type="term" value="F:acyltransferase activity"/>
    <property type="evidence" value="ECO:0007669"/>
    <property type="project" value="InterPro"/>
</dbReference>
<dbReference type="Gene3D" id="3.40.50.10380">
    <property type="entry name" value="Malic enzyme, N-terminal domain"/>
    <property type="match status" value="1"/>
</dbReference>
<dbReference type="Proteomes" id="UP000032417">
    <property type="component" value="Chromosome 1"/>
</dbReference>
<reference evidence="13 14" key="1">
    <citation type="submission" date="2014-08" db="EMBL/GenBank/DDBJ databases">
        <authorList>
            <person name="Wibberg D."/>
        </authorList>
    </citation>
    <scope>NUCLEOTIDE SEQUENCE [LARGE SCALE GENOMIC DNA]</scope>
    <source>
        <strain evidence="14">ING2-E5B</strain>
    </source>
</reference>
<dbReference type="InterPro" id="IPR012188">
    <property type="entry name" value="ME_PTA"/>
</dbReference>
<evidence type="ECO:0000256" key="5">
    <source>
        <dbReference type="ARBA" id="ARBA00022723"/>
    </source>
</evidence>
<feature type="binding site" evidence="10">
    <location>
        <begin position="77"/>
        <end position="84"/>
    </location>
    <ligand>
        <name>NADP(+)</name>
        <dbReference type="ChEBI" id="CHEBI:58349"/>
    </ligand>
</feature>
<dbReference type="SMART" id="SM01274">
    <property type="entry name" value="malic"/>
    <property type="match status" value="1"/>
</dbReference>
<evidence type="ECO:0000256" key="1">
    <source>
        <dbReference type="ARBA" id="ARBA00001936"/>
    </source>
</evidence>
<dbReference type="SUPFAM" id="SSF53659">
    <property type="entry name" value="Isocitrate/Isopropylmalate dehydrogenase-like"/>
    <property type="match status" value="1"/>
</dbReference>
<feature type="binding site" evidence="10">
    <location>
        <position position="287"/>
    </location>
    <ligand>
        <name>a divalent metal cation</name>
        <dbReference type="ChEBI" id="CHEBI:60240"/>
    </ligand>
</feature>
<dbReference type="PATRIC" id="fig|1562970.3.peg.785"/>
<dbReference type="AlphaFoldDB" id="A0A098BZF3"/>
<dbReference type="Gene3D" id="3.40.50.10950">
    <property type="match status" value="1"/>
</dbReference>
<comment type="similarity">
    <text evidence="4">In the C-terminal section; belongs to the phosphate acetyltransferase and butyryltransferase family.</text>
</comment>
<dbReference type="PANTHER" id="PTHR43237:SF4">
    <property type="entry name" value="NADP-DEPENDENT MALIC ENZYME"/>
    <property type="match status" value="1"/>
</dbReference>
<dbReference type="PIRSF" id="PIRSF036684">
    <property type="entry name" value="ME_PTA"/>
    <property type="match status" value="1"/>
</dbReference>
<comment type="cofactor">
    <cofactor evidence="1">
        <name>Mn(2+)</name>
        <dbReference type="ChEBI" id="CHEBI:29035"/>
    </cofactor>
</comment>
<dbReference type="InterPro" id="IPR042113">
    <property type="entry name" value="P_AcTrfase_dom1"/>
</dbReference>
<dbReference type="SUPFAM" id="SSF51735">
    <property type="entry name" value="NAD(P)-binding Rossmann-fold domains"/>
    <property type="match status" value="1"/>
</dbReference>
<dbReference type="InterPro" id="IPR036291">
    <property type="entry name" value="NAD(P)-bd_dom_sf"/>
</dbReference>
<evidence type="ECO:0000256" key="7">
    <source>
        <dbReference type="ARBA" id="ARBA00023268"/>
    </source>
</evidence>
<dbReference type="PANTHER" id="PTHR43237">
    <property type="entry name" value="NADP-DEPENDENT MALIC ENZYME"/>
    <property type="match status" value="1"/>
</dbReference>
<evidence type="ECO:0000256" key="8">
    <source>
        <dbReference type="PIRSR" id="PIRSR036684-1"/>
    </source>
</evidence>
<dbReference type="CDD" id="cd05311">
    <property type="entry name" value="NAD_bind_2_malic_enz"/>
    <property type="match status" value="1"/>
</dbReference>
<dbReference type="InterPro" id="IPR002505">
    <property type="entry name" value="PTA_PTB"/>
</dbReference>
<dbReference type="GO" id="GO:0051287">
    <property type="term" value="F:NAD binding"/>
    <property type="evidence" value="ECO:0007669"/>
    <property type="project" value="InterPro"/>
</dbReference>
<feature type="binding site" evidence="10">
    <location>
        <position position="163"/>
    </location>
    <ligand>
        <name>a divalent metal cation</name>
        <dbReference type="ChEBI" id="CHEBI:60240"/>
    </ligand>
</feature>
<feature type="domain" description="Malic enzyme N-terminal" evidence="12">
    <location>
        <begin position="19"/>
        <end position="152"/>
    </location>
</feature>
<dbReference type="InterPro" id="IPR046346">
    <property type="entry name" value="Aminoacid_DH-like_N_sf"/>
</dbReference>
<dbReference type="InterPro" id="IPR045213">
    <property type="entry name" value="Malic_NAD-bd_bact_type"/>
</dbReference>
<evidence type="ECO:0000256" key="9">
    <source>
        <dbReference type="PIRSR" id="PIRSR036684-2"/>
    </source>
</evidence>
<dbReference type="HOGENOM" id="CLU_012366_0_0_10"/>
<feature type="binding site" evidence="9">
    <location>
        <position position="137"/>
    </location>
    <ligand>
        <name>a divalent metal cation</name>
        <dbReference type="ChEBI" id="CHEBI:60240"/>
    </ligand>
</feature>
<sequence length="767" mass="85199">MTNNKLRKDALDYHSQGRPGKIEVLPTKPYNSQHDLSLAYSPGVAEPCLEIKNDPGAAYKYTAKGNLVAVISNGTAVLGLGDIGAVAGKPVMEGKGLLFKIFAGIDVFDIEVNEKDPEKFIQIVKAISPTFGGINLEDIKAPECFEIEERLKAELDIPIMHDDQHGTAIISACGLLNALELNGKKIDEIKIVVNGAGAAANSCTQLYIALGAKLENIVMLDSKGVISKYRTDLNERKKPFATDRKITTLEEAVKGADMFLGLSVADVLTTDMVKSMSKDPIVFALANPNPEISYELAMSAREDIIFATGRSDHPNQINNVLGFPYIFRGALDVQATCINEEMKIATVYALAELTKKTVPDVVNTAYSIKKLRFGRDYIIPKPLDPRLLTTVAPAVARAAMESGVARKPIENWEEYDHKLRDLMGLDNKMVRRMYEMARLNPKRVVFSETNHLNMLKAAENAYAEGICHPILLGNEEKIAKIAKENQISLNGIEIVNLRHDREEERRLRYAEILSKKRERQGMTFEEAAEKMFERNYFGMMMVETGEADAMITGVFSKYADTIEIAKEVIGIREGLNHIGAMHIVNTKKGMLFLADTLFNRHPDTDTLIDIARLADATVKFFNHDPVIAMVSYSNFGSDSVGSPASVHQVVKTLHERYPEMVVDGEMQVNYALNKELRDKKYPFTRLRDKEVNTLVFPNLSSANASYKILKETGKNDIIGPIQMGLNKPVHILDVDTSVRDIVNMVAVAVIDAIVEENIRLNNLSRII</sequence>
<feature type="binding site" evidence="9">
    <location>
        <position position="138"/>
    </location>
    <ligand>
        <name>a divalent metal cation</name>
        <dbReference type="ChEBI" id="CHEBI:60240"/>
    </ligand>
</feature>
<dbReference type="InterPro" id="IPR037062">
    <property type="entry name" value="Malic_N_dom_sf"/>
</dbReference>
<dbReference type="KEGG" id="pbt:ING2E5B_0787"/>
<keyword evidence="5 9" id="KW-0479">Metal-binding</keyword>
<feature type="active site" description="Proton acceptor" evidence="8">
    <location>
        <position position="95"/>
    </location>
</feature>
<dbReference type="GO" id="GO:0004473">
    <property type="term" value="F:malate dehydrogenase (decarboxylating) (NADP+) activity"/>
    <property type="evidence" value="ECO:0007669"/>
    <property type="project" value="UniProtKB-EC"/>
</dbReference>
<keyword evidence="7" id="KW-0511">Multifunctional enzyme</keyword>
<dbReference type="Gene3D" id="3.40.50.10750">
    <property type="entry name" value="Isocitrate/Isopropylmalate dehydrogenase-like"/>
    <property type="match status" value="1"/>
</dbReference>
<dbReference type="SUPFAM" id="SSF53223">
    <property type="entry name" value="Aminoacid dehydrogenase-like, N-terminal domain"/>
    <property type="match status" value="1"/>
</dbReference>
<dbReference type="InterPro" id="IPR051674">
    <property type="entry name" value="Malate_Decarboxylase"/>
</dbReference>
<dbReference type="GO" id="GO:0046872">
    <property type="term" value="F:metal ion binding"/>
    <property type="evidence" value="ECO:0007669"/>
    <property type="project" value="UniProtKB-KW"/>
</dbReference>
<dbReference type="Pfam" id="PF00390">
    <property type="entry name" value="malic"/>
    <property type="match status" value="1"/>
</dbReference>
<accession>A0A098BZF3</accession>
<protein>
    <submittedName>
        <fullName evidence="13">NADP-dependent malic enzyme</fullName>
        <ecNumber evidence="13">1.1.1.40</ecNumber>
    </submittedName>
</protein>
<name>A0A098BZF3_9BACT</name>
<dbReference type="Pfam" id="PF03949">
    <property type="entry name" value="Malic_M"/>
    <property type="match status" value="1"/>
</dbReference>
<evidence type="ECO:0000259" key="11">
    <source>
        <dbReference type="SMART" id="SM00919"/>
    </source>
</evidence>
<organism evidence="13 14">
    <name type="scientific">Fermentimonas caenicola</name>
    <dbReference type="NCBI Taxonomy" id="1562970"/>
    <lineage>
        <taxon>Bacteria</taxon>
        <taxon>Pseudomonadati</taxon>
        <taxon>Bacteroidota</taxon>
        <taxon>Bacteroidia</taxon>
        <taxon>Bacteroidales</taxon>
        <taxon>Dysgonomonadaceae</taxon>
        <taxon>Fermentimonas</taxon>
    </lineage>
</organism>
<dbReference type="FunFam" id="3.40.50.720:FF:000095">
    <property type="entry name" value="NADP-dependent malic enzyme"/>
    <property type="match status" value="1"/>
</dbReference>
<evidence type="ECO:0000256" key="10">
    <source>
        <dbReference type="PIRSR" id="PIRSR036684-3"/>
    </source>
</evidence>
<proteinExistence type="inferred from homology"/>
<keyword evidence="14" id="KW-1185">Reference proteome</keyword>
<dbReference type="Gene3D" id="3.40.50.720">
    <property type="entry name" value="NAD(P)-binding Rossmann-like Domain"/>
    <property type="match status" value="1"/>
</dbReference>
<evidence type="ECO:0000313" key="14">
    <source>
        <dbReference type="Proteomes" id="UP000032417"/>
    </source>
</evidence>
<dbReference type="FunFam" id="3.40.50.10380:FF:000003">
    <property type="entry name" value="NADP-dependent malic enzyme"/>
    <property type="match status" value="1"/>
</dbReference>
<dbReference type="EMBL" id="LN515532">
    <property type="protein sequence ID" value="CEA15553.1"/>
    <property type="molecule type" value="Genomic_DNA"/>
</dbReference>
<dbReference type="STRING" id="1562970.ING2E5B_0787"/>
<comment type="cofactor">
    <cofactor evidence="2">
        <name>Mg(2+)</name>
        <dbReference type="ChEBI" id="CHEBI:18420"/>
    </cofactor>
</comment>
<gene>
    <name evidence="13" type="primary">maeB</name>
    <name evidence="13" type="ORF">ING2E5B_0787</name>
</gene>
<dbReference type="OrthoDB" id="9805787at2"/>
<evidence type="ECO:0000313" key="13">
    <source>
        <dbReference type="EMBL" id="CEA15553.1"/>
    </source>
</evidence>
<dbReference type="Pfam" id="PF01515">
    <property type="entry name" value="PTA_PTB"/>
    <property type="match status" value="1"/>
</dbReference>
<feature type="domain" description="Malic enzyme NAD-binding" evidence="11">
    <location>
        <begin position="164"/>
        <end position="400"/>
    </location>
</feature>